<organism evidence="1">
    <name type="scientific">Pseudothermotoga hypogea</name>
    <dbReference type="NCBI Taxonomy" id="57487"/>
    <lineage>
        <taxon>Bacteria</taxon>
        <taxon>Thermotogati</taxon>
        <taxon>Thermotogota</taxon>
        <taxon>Thermotogae</taxon>
        <taxon>Thermotogales</taxon>
        <taxon>Thermotogaceae</taxon>
        <taxon>Pseudothermotoga</taxon>
    </lineage>
</organism>
<dbReference type="EMBL" id="DTKQ01000052">
    <property type="protein sequence ID" value="HGZ79906.1"/>
    <property type="molecule type" value="Genomic_DNA"/>
</dbReference>
<proteinExistence type="predicted"/>
<protein>
    <submittedName>
        <fullName evidence="1">Uncharacterized protein</fullName>
    </submittedName>
</protein>
<evidence type="ECO:0000313" key="1">
    <source>
        <dbReference type="EMBL" id="HGZ79906.1"/>
    </source>
</evidence>
<accession>A0A832IG31</accession>
<gene>
    <name evidence="1" type="ORF">ENW55_07970</name>
</gene>
<comment type="caution">
    <text evidence="1">The sequence shown here is derived from an EMBL/GenBank/DDBJ whole genome shotgun (WGS) entry which is preliminary data.</text>
</comment>
<reference evidence="1" key="1">
    <citation type="journal article" date="2020" name="mSystems">
        <title>Genome- and Community-Level Interaction Insights into Carbon Utilization and Element Cycling Functions of Hydrothermarchaeota in Hydrothermal Sediment.</title>
        <authorList>
            <person name="Zhou Z."/>
            <person name="Liu Y."/>
            <person name="Xu W."/>
            <person name="Pan J."/>
            <person name="Luo Z.H."/>
            <person name="Li M."/>
        </authorList>
    </citation>
    <scope>NUCLEOTIDE SEQUENCE [LARGE SCALE GENOMIC DNA]</scope>
    <source>
        <strain evidence="1">SpSt-86</strain>
    </source>
</reference>
<dbReference type="AlphaFoldDB" id="A0A832IG31"/>
<name>A0A832IG31_9THEM</name>
<sequence length="164" mass="18989">MTKWLACLLVLIWLTAFGRAHMFYCIGCIQENSDFATLDTDSRPGRAILSIHYHSGGFVHWHAVLTVFENRVASLTREMPEGPRTVYLKVEESDLALILNYVCSMAQQQIGEPEVNSDLYRIKCLEKEDAELIIYVSPRYYETKDHPVAQLIEVLRKWLWPPED</sequence>